<dbReference type="Proteomes" id="UP001222770">
    <property type="component" value="Unassembled WGS sequence"/>
</dbReference>
<name>A0ABT6CFF9_9SPHN</name>
<dbReference type="PANTHER" id="PTHR46696:SF6">
    <property type="entry name" value="P450, PUTATIVE (EUROFUNG)-RELATED"/>
    <property type="match status" value="1"/>
</dbReference>
<evidence type="ECO:0000313" key="3">
    <source>
        <dbReference type="Proteomes" id="UP001222770"/>
    </source>
</evidence>
<proteinExistence type="inferred from homology"/>
<gene>
    <name evidence="2" type="ORF">POM99_05505</name>
</gene>
<dbReference type="EMBL" id="JAROCY010000004">
    <property type="protein sequence ID" value="MDF8332653.1"/>
    <property type="molecule type" value="Genomic_DNA"/>
</dbReference>
<dbReference type="PANTHER" id="PTHR46696">
    <property type="entry name" value="P450, PUTATIVE (EUROFUNG)-RELATED"/>
    <property type="match status" value="1"/>
</dbReference>
<dbReference type="SUPFAM" id="SSF48264">
    <property type="entry name" value="Cytochrome P450"/>
    <property type="match status" value="1"/>
</dbReference>
<organism evidence="2 3">
    <name type="scientific">Novosphingobium cyanobacteriorum</name>
    <dbReference type="NCBI Taxonomy" id="3024215"/>
    <lineage>
        <taxon>Bacteria</taxon>
        <taxon>Pseudomonadati</taxon>
        <taxon>Pseudomonadota</taxon>
        <taxon>Alphaproteobacteria</taxon>
        <taxon>Sphingomonadales</taxon>
        <taxon>Sphingomonadaceae</taxon>
        <taxon>Novosphingobium</taxon>
    </lineage>
</organism>
<dbReference type="PRINTS" id="PR00359">
    <property type="entry name" value="BP450"/>
</dbReference>
<dbReference type="CDD" id="cd11035">
    <property type="entry name" value="P450cam-like"/>
    <property type="match status" value="1"/>
</dbReference>
<dbReference type="InterPro" id="IPR036396">
    <property type="entry name" value="Cyt_P450_sf"/>
</dbReference>
<sequence>MVETATPPVPAHVPADRVVDFDLFFAPGMDEDYFAAWKRLQGGPALVWTTANHGHWIPTSGALVRELWADNVRLSNKVLAVTPGLGEAMDFIPLQQDGKDHHDTRAAIMRGLASRYVMALEPKVVEVARELIAGIAPKGRCEFMGEFAEVLPLHIFLTLIGVPVEDRARLRPLGAQLTRPDGSMTVEQLRDAADDYLAPYIAERMANPGDDLFSRILSEKVGDRPWTVDEAKRMCRNLLFGGLDTVVAMVGMCALHLARHPQDHQLLRERPELAPQAADELMRRYPTVGVSRNAVCDIEVDGVTIREGDIVYLPSVLHNLDPLCFDDPEKVDFARGLNPVRNTTLGAGAHRCVGAGLARMEVIAFLREWTNAMPPARIDPAGKVTMRGGNVGACTNLPLVWDC</sequence>
<keyword evidence="3" id="KW-1185">Reference proteome</keyword>
<evidence type="ECO:0000313" key="2">
    <source>
        <dbReference type="EMBL" id="MDF8332653.1"/>
    </source>
</evidence>
<comment type="caution">
    <text evidence="2">The sequence shown here is derived from an EMBL/GenBank/DDBJ whole genome shotgun (WGS) entry which is preliminary data.</text>
</comment>
<accession>A0ABT6CFF9</accession>
<comment type="similarity">
    <text evidence="1">Belongs to the cytochrome P450 family.</text>
</comment>
<dbReference type="InterPro" id="IPR001128">
    <property type="entry name" value="Cyt_P450"/>
</dbReference>
<dbReference type="InterPro" id="IPR002397">
    <property type="entry name" value="Cyt_P450_B"/>
</dbReference>
<dbReference type="Pfam" id="PF00067">
    <property type="entry name" value="p450"/>
    <property type="match status" value="1"/>
</dbReference>
<dbReference type="RefSeq" id="WP_277275859.1">
    <property type="nucleotide sequence ID" value="NZ_JAROCY010000004.1"/>
</dbReference>
<evidence type="ECO:0000256" key="1">
    <source>
        <dbReference type="ARBA" id="ARBA00010617"/>
    </source>
</evidence>
<dbReference type="Gene3D" id="1.10.630.10">
    <property type="entry name" value="Cytochrome P450"/>
    <property type="match status" value="1"/>
</dbReference>
<protein>
    <submittedName>
        <fullName evidence="2">Cytochrome P450</fullName>
    </submittedName>
</protein>
<reference evidence="2 3" key="1">
    <citation type="submission" date="2023-03" db="EMBL/GenBank/DDBJ databases">
        <title>Novosphingobium cyanobacteriorum sp. nov., isolated from a eutrophic reservoir during the Microcystis bloom period.</title>
        <authorList>
            <person name="Kang M."/>
            <person name="Le V."/>
            <person name="Ko S.-R."/>
            <person name="Lee S.-A."/>
            <person name="Ahn C.-Y."/>
        </authorList>
    </citation>
    <scope>NUCLEOTIDE SEQUENCE [LARGE SCALE GENOMIC DNA]</scope>
    <source>
        <strain evidence="2 3">HBC54</strain>
    </source>
</reference>